<dbReference type="AlphaFoldDB" id="A0A1I2SL09"/>
<name>A0A1I2SL09_9GAMM</name>
<dbReference type="PANTHER" id="PTHR30204">
    <property type="entry name" value="REDOX-CYCLING DRUG-SENSING TRANSCRIPTIONAL ACTIVATOR SOXR"/>
    <property type="match status" value="1"/>
</dbReference>
<dbReference type="InterPro" id="IPR047057">
    <property type="entry name" value="MerR_fam"/>
</dbReference>
<sequence length="136" mass="15184">MMKEDKTLSIGGLSKLTGCNIETIRYYEKIALLPAPLRTQGGHRLYSNSLQKRLIFICKARGLGFTLEEVRNLLELINGDYSCDEVKHLVLEHLNVVKTKIDELARLQSSLELMASQCAGGDLPDCAAIDSLFEKE</sequence>
<evidence type="ECO:0000259" key="4">
    <source>
        <dbReference type="PROSITE" id="PS50937"/>
    </source>
</evidence>
<keyword evidence="3" id="KW-0804">Transcription</keyword>
<dbReference type="PRINTS" id="PR00040">
    <property type="entry name" value="HTHMERR"/>
</dbReference>
<dbReference type="InterPro" id="IPR000551">
    <property type="entry name" value="MerR-type_HTH_dom"/>
</dbReference>
<dbReference type="SMART" id="SM00422">
    <property type="entry name" value="HTH_MERR"/>
    <property type="match status" value="1"/>
</dbReference>
<dbReference type="InterPro" id="IPR015358">
    <property type="entry name" value="Tscrpt_reg_MerR_DNA-bd"/>
</dbReference>
<evidence type="ECO:0000313" key="6">
    <source>
        <dbReference type="Proteomes" id="UP000198623"/>
    </source>
</evidence>
<dbReference type="RefSeq" id="WP_198064151.1">
    <property type="nucleotide sequence ID" value="NZ_FOOU01000008.1"/>
</dbReference>
<dbReference type="PANTHER" id="PTHR30204:SF92">
    <property type="entry name" value="HTH-TYPE TRANSCRIPTIONAL REGULATOR ZNTR"/>
    <property type="match status" value="1"/>
</dbReference>
<dbReference type="Proteomes" id="UP000198623">
    <property type="component" value="Unassembled WGS sequence"/>
</dbReference>
<dbReference type="PROSITE" id="PS50937">
    <property type="entry name" value="HTH_MERR_2"/>
    <property type="match status" value="1"/>
</dbReference>
<dbReference type="EMBL" id="FOOU01000008">
    <property type="protein sequence ID" value="SFG52419.1"/>
    <property type="molecule type" value="Genomic_DNA"/>
</dbReference>
<proteinExistence type="predicted"/>
<dbReference type="InterPro" id="IPR009061">
    <property type="entry name" value="DNA-bd_dom_put_sf"/>
</dbReference>
<dbReference type="SUPFAM" id="SSF46955">
    <property type="entry name" value="Putative DNA-binding domain"/>
    <property type="match status" value="1"/>
</dbReference>
<organism evidence="5 6">
    <name type="scientific">Neptunomonas qingdaonensis</name>
    <dbReference type="NCBI Taxonomy" id="1045558"/>
    <lineage>
        <taxon>Bacteria</taxon>
        <taxon>Pseudomonadati</taxon>
        <taxon>Pseudomonadota</taxon>
        <taxon>Gammaproteobacteria</taxon>
        <taxon>Oceanospirillales</taxon>
        <taxon>Oceanospirillaceae</taxon>
        <taxon>Neptunomonas</taxon>
    </lineage>
</organism>
<reference evidence="6" key="1">
    <citation type="submission" date="2016-10" db="EMBL/GenBank/DDBJ databases">
        <authorList>
            <person name="Varghese N."/>
            <person name="Submissions S."/>
        </authorList>
    </citation>
    <scope>NUCLEOTIDE SEQUENCE [LARGE SCALE GENOMIC DNA]</scope>
    <source>
        <strain evidence="6">CGMCC 1.10971</strain>
    </source>
</reference>
<gene>
    <name evidence="5" type="ORF">SAMN05216175_10821</name>
</gene>
<dbReference type="CDD" id="cd04785">
    <property type="entry name" value="HTH_CadR-PbrR-like"/>
    <property type="match status" value="1"/>
</dbReference>
<evidence type="ECO:0000256" key="2">
    <source>
        <dbReference type="ARBA" id="ARBA00023125"/>
    </source>
</evidence>
<feature type="domain" description="HTH merR-type" evidence="4">
    <location>
        <begin position="7"/>
        <end position="76"/>
    </location>
</feature>
<dbReference type="GO" id="GO:0003677">
    <property type="term" value="F:DNA binding"/>
    <property type="evidence" value="ECO:0007669"/>
    <property type="project" value="UniProtKB-KW"/>
</dbReference>
<keyword evidence="6" id="KW-1185">Reference proteome</keyword>
<keyword evidence="2" id="KW-0238">DNA-binding</keyword>
<dbReference type="GO" id="GO:0003700">
    <property type="term" value="F:DNA-binding transcription factor activity"/>
    <property type="evidence" value="ECO:0007669"/>
    <property type="project" value="InterPro"/>
</dbReference>
<dbReference type="STRING" id="1045558.SAMN05216175_10821"/>
<keyword evidence="1" id="KW-0805">Transcription regulation</keyword>
<accession>A0A1I2SL09</accession>
<evidence type="ECO:0000313" key="5">
    <source>
        <dbReference type="EMBL" id="SFG52419.1"/>
    </source>
</evidence>
<dbReference type="Pfam" id="PF00376">
    <property type="entry name" value="MerR"/>
    <property type="match status" value="1"/>
</dbReference>
<dbReference type="Pfam" id="PF09278">
    <property type="entry name" value="MerR-DNA-bind"/>
    <property type="match status" value="1"/>
</dbReference>
<evidence type="ECO:0000256" key="1">
    <source>
        <dbReference type="ARBA" id="ARBA00023015"/>
    </source>
</evidence>
<evidence type="ECO:0000256" key="3">
    <source>
        <dbReference type="ARBA" id="ARBA00023163"/>
    </source>
</evidence>
<protein>
    <submittedName>
        <fullName evidence="5">MerR family transcriptional regulator, mercuric resistance operon regulatory protein</fullName>
    </submittedName>
</protein>
<dbReference type="Gene3D" id="1.10.1660.10">
    <property type="match status" value="1"/>
</dbReference>